<organism evidence="2">
    <name type="scientific">Musca domestica</name>
    <name type="common">House fly</name>
    <dbReference type="NCBI Taxonomy" id="7370"/>
    <lineage>
        <taxon>Eukaryota</taxon>
        <taxon>Metazoa</taxon>
        <taxon>Ecdysozoa</taxon>
        <taxon>Arthropoda</taxon>
        <taxon>Hexapoda</taxon>
        <taxon>Insecta</taxon>
        <taxon>Pterygota</taxon>
        <taxon>Neoptera</taxon>
        <taxon>Endopterygota</taxon>
        <taxon>Diptera</taxon>
        <taxon>Brachycera</taxon>
        <taxon>Muscomorpha</taxon>
        <taxon>Muscoidea</taxon>
        <taxon>Muscidae</taxon>
        <taxon>Musca</taxon>
    </lineage>
</organism>
<reference evidence="2" key="1">
    <citation type="submission" date="2020-05" db="UniProtKB">
        <authorList>
            <consortium name="EnsemblMetazoa"/>
        </authorList>
    </citation>
    <scope>IDENTIFICATION</scope>
    <source>
        <strain evidence="2">Aabys</strain>
    </source>
</reference>
<evidence type="ECO:0008006" key="3">
    <source>
        <dbReference type="Google" id="ProtNLM"/>
    </source>
</evidence>
<dbReference type="OrthoDB" id="8190494at2759"/>
<dbReference type="VEuPathDB" id="VectorBase:MDOMA2_019898"/>
<evidence type="ECO:0000256" key="1">
    <source>
        <dbReference type="SAM" id="MobiDB-lite"/>
    </source>
</evidence>
<name>A0A1I8MUH1_MUSDO</name>
<feature type="region of interest" description="Disordered" evidence="1">
    <location>
        <begin position="41"/>
        <end position="70"/>
    </location>
</feature>
<evidence type="ECO:0000313" key="2">
    <source>
        <dbReference type="EnsemblMetazoa" id="MDOA008560-PA"/>
    </source>
</evidence>
<dbReference type="AlphaFoldDB" id="A0A1I8MUH1"/>
<protein>
    <recommendedName>
        <fullName evidence="3">Enhancer of split malpha protein</fullName>
    </recommendedName>
</protein>
<dbReference type="EnsemblMetazoa" id="MDOA008560-RA">
    <property type="protein sequence ID" value="MDOA008560-PA"/>
    <property type="gene ID" value="MDOA008560"/>
</dbReference>
<accession>A0A1I8MUH1</accession>
<feature type="compositionally biased region" description="Polar residues" evidence="1">
    <location>
        <begin position="41"/>
        <end position="62"/>
    </location>
</feature>
<dbReference type="KEGG" id="mde:101889082"/>
<dbReference type="Pfam" id="PF15952">
    <property type="entry name" value="ESM4"/>
    <property type="match status" value="1"/>
</dbReference>
<proteinExistence type="predicted"/>
<dbReference type="InterPro" id="IPR029686">
    <property type="entry name" value="Malpha/m4/m2"/>
</dbReference>
<gene>
    <name evidence="2" type="primary">101889082</name>
</gene>
<dbReference type="VEuPathDB" id="VectorBase:MDOA008560"/>
<dbReference type="GO" id="GO:0007219">
    <property type="term" value="P:Notch signaling pathway"/>
    <property type="evidence" value="ECO:0007669"/>
    <property type="project" value="InterPro"/>
</dbReference>
<sequence length="121" mass="14072">MCVEITQNQYNNMEITINQKKNSSSMKKLFKKFFKSHKTVTADSMESLENSRNASLESSSDYGSMESYDNDINESYEKEEEFDYPITTVPVHFVRTEQGTFFWTSAADLVPVHMQDRWAQA</sequence>
<dbReference type="GO" id="GO:0007423">
    <property type="term" value="P:sensory organ development"/>
    <property type="evidence" value="ECO:0007669"/>
    <property type="project" value="InterPro"/>
</dbReference>